<dbReference type="InterPro" id="IPR054711">
    <property type="entry name" value="eIF3a_PCI_TPR-like"/>
</dbReference>
<reference evidence="3 4" key="1">
    <citation type="journal article" date="2024" name="J Genomics">
        <title>Draft genome sequencing and assembly of Favolaschia claudopus CIRM-BRFM 2984 isolated from oak limbs.</title>
        <authorList>
            <person name="Navarro D."/>
            <person name="Drula E."/>
            <person name="Chaduli D."/>
            <person name="Cazenave R."/>
            <person name="Ahrendt S."/>
            <person name="Wang J."/>
            <person name="Lipzen A."/>
            <person name="Daum C."/>
            <person name="Barry K."/>
            <person name="Grigoriev I.V."/>
            <person name="Favel A."/>
            <person name="Rosso M.N."/>
            <person name="Martin F."/>
        </authorList>
    </citation>
    <scope>NUCLEOTIDE SEQUENCE [LARGE SCALE GENOMIC DNA]</scope>
    <source>
        <strain evidence="3 4">CIRM-BRFM 2984</strain>
    </source>
</reference>
<evidence type="ECO:0000313" key="4">
    <source>
        <dbReference type="Proteomes" id="UP001362999"/>
    </source>
</evidence>
<dbReference type="Gene3D" id="1.25.40.860">
    <property type="match status" value="1"/>
</dbReference>
<evidence type="ECO:0000313" key="3">
    <source>
        <dbReference type="EMBL" id="KAK7035612.1"/>
    </source>
</evidence>
<feature type="region of interest" description="Disordered" evidence="1">
    <location>
        <begin position="75"/>
        <end position="99"/>
    </location>
</feature>
<dbReference type="Pfam" id="PF22591">
    <property type="entry name" value="eIF3a_PCI_TPR-like"/>
    <property type="match status" value="1"/>
</dbReference>
<protein>
    <recommendedName>
        <fullName evidence="2">eIF3a PCI domain-containing protein</fullName>
    </recommendedName>
</protein>
<evidence type="ECO:0000259" key="2">
    <source>
        <dbReference type="Pfam" id="PF22591"/>
    </source>
</evidence>
<dbReference type="EMBL" id="JAWWNJ010000019">
    <property type="protein sequence ID" value="KAK7035612.1"/>
    <property type="molecule type" value="Genomic_DNA"/>
</dbReference>
<proteinExistence type="predicted"/>
<dbReference type="Proteomes" id="UP001362999">
    <property type="component" value="Unassembled WGS sequence"/>
</dbReference>
<name>A0AAW0C9E0_9AGAR</name>
<feature type="compositionally biased region" description="Polar residues" evidence="1">
    <location>
        <begin position="78"/>
        <end position="88"/>
    </location>
</feature>
<dbReference type="AlphaFoldDB" id="A0AAW0C9E0"/>
<feature type="region of interest" description="Disordered" evidence="1">
    <location>
        <begin position="137"/>
        <end position="157"/>
    </location>
</feature>
<organism evidence="3 4">
    <name type="scientific">Favolaschia claudopus</name>
    <dbReference type="NCBI Taxonomy" id="2862362"/>
    <lineage>
        <taxon>Eukaryota</taxon>
        <taxon>Fungi</taxon>
        <taxon>Dikarya</taxon>
        <taxon>Basidiomycota</taxon>
        <taxon>Agaricomycotina</taxon>
        <taxon>Agaricomycetes</taxon>
        <taxon>Agaricomycetidae</taxon>
        <taxon>Agaricales</taxon>
        <taxon>Marasmiineae</taxon>
        <taxon>Mycenaceae</taxon>
        <taxon>Favolaschia</taxon>
    </lineage>
</organism>
<sequence>MVKKASRPAMMANYYEKLTRIFLMSGNTLYHANEAKGITNLHLHALRSPPSSSPSLTLTRAKSSRLIDPQYIRERSSDVQYGKQTPTSGDPEEMGAGGRRWGLGERNPLGGDVLVVDGGGVDAPSLASASAPPLLAGWRGGGGNGNEDASVQGRRGEGDEMMALDRIPDEDEGRVVCYGRSLPLPYPPSSSAYTHLSFLRVYTFPIRFSAFSACLTRLLLADFESATPLNTVARCRPLWRRRSSSSSVSWSAPTPSRLLIASPSYCPAHAFEGGDDDIVARRCVLQGLRVIFVVVRCGGG</sequence>
<feature type="domain" description="eIF3a PCI" evidence="2">
    <location>
        <begin position="1"/>
        <end position="35"/>
    </location>
</feature>
<gene>
    <name evidence="3" type="ORF">R3P38DRAFT_3483362</name>
</gene>
<accession>A0AAW0C9E0</accession>
<evidence type="ECO:0000256" key="1">
    <source>
        <dbReference type="SAM" id="MobiDB-lite"/>
    </source>
</evidence>
<keyword evidence="4" id="KW-1185">Reference proteome</keyword>
<comment type="caution">
    <text evidence="3">The sequence shown here is derived from an EMBL/GenBank/DDBJ whole genome shotgun (WGS) entry which is preliminary data.</text>
</comment>